<gene>
    <name evidence="6" type="primary">mrnC</name>
    <name evidence="8" type="ORF">JWYL7_0032</name>
    <name evidence="9" type="ORF">SAMN05661008_01796</name>
</gene>
<evidence type="ECO:0000256" key="1">
    <source>
        <dbReference type="ARBA" id="ARBA00022517"/>
    </source>
</evidence>
<dbReference type="HAMAP" id="MF_01468">
    <property type="entry name" value="RNase_Mini_III"/>
    <property type="match status" value="1"/>
</dbReference>
<comment type="cofactor">
    <cofactor evidence="6">
        <name>Mg(2+)</name>
        <dbReference type="ChEBI" id="CHEBI:18420"/>
    </cofactor>
</comment>
<keyword evidence="6" id="KW-0699">rRNA-binding</keyword>
<dbReference type="SUPFAM" id="SSF69065">
    <property type="entry name" value="RNase III domain-like"/>
    <property type="match status" value="1"/>
</dbReference>
<reference evidence="9 11" key="2">
    <citation type="submission" date="2016-11" db="EMBL/GenBank/DDBJ databases">
        <authorList>
            <person name="Varghese N."/>
            <person name="Submissions S."/>
        </authorList>
    </citation>
    <scope>NUCLEOTIDE SEQUENCE [LARGE SCALE GENOMIC DNA]</scope>
    <source>
        <strain evidence="9 11">DSM 7308</strain>
    </source>
</reference>
<evidence type="ECO:0000256" key="3">
    <source>
        <dbReference type="ARBA" id="ARBA00022722"/>
    </source>
</evidence>
<keyword evidence="5 6" id="KW-0378">Hydrolase</keyword>
<dbReference type="Pfam" id="PF00636">
    <property type="entry name" value="Ribonuclease_3"/>
    <property type="match status" value="1"/>
</dbReference>
<dbReference type="InterPro" id="IPR008226">
    <property type="entry name" value="Mini3_fam"/>
</dbReference>
<evidence type="ECO:0000313" key="9">
    <source>
        <dbReference type="EMBL" id="SHL27513.1"/>
    </source>
</evidence>
<keyword evidence="6" id="KW-0694">RNA-binding</keyword>
<evidence type="ECO:0000313" key="8">
    <source>
        <dbReference type="EMBL" id="KXZ38959.1"/>
    </source>
</evidence>
<dbReference type="RefSeq" id="WP_066067272.1">
    <property type="nucleotide sequence ID" value="NZ_FRBG01000019.1"/>
</dbReference>
<evidence type="ECO:0000256" key="6">
    <source>
        <dbReference type="HAMAP-Rule" id="MF_01468"/>
    </source>
</evidence>
<dbReference type="GO" id="GO:0006364">
    <property type="term" value="P:rRNA processing"/>
    <property type="evidence" value="ECO:0007669"/>
    <property type="project" value="UniProtKB-UniRule"/>
</dbReference>
<keyword evidence="11" id="KW-1185">Reference proteome</keyword>
<comment type="caution">
    <text evidence="8">The sequence shown here is derived from an EMBL/GenBank/DDBJ whole genome shotgun (WGS) entry which is preliminary data.</text>
</comment>
<keyword evidence="6" id="KW-0460">Magnesium</keyword>
<dbReference type="PROSITE" id="PS50142">
    <property type="entry name" value="RNASE_3_2"/>
    <property type="match status" value="1"/>
</dbReference>
<name>A0A150FMT7_CLOPD</name>
<dbReference type="STRING" id="1121328.JWYL7_0032"/>
<dbReference type="Gene3D" id="1.10.1520.10">
    <property type="entry name" value="Ribonuclease III domain"/>
    <property type="match status" value="1"/>
</dbReference>
<dbReference type="EC" id="3.1.26.-" evidence="6"/>
<dbReference type="GO" id="GO:0019843">
    <property type="term" value="F:rRNA binding"/>
    <property type="evidence" value="ECO:0007669"/>
    <property type="project" value="UniProtKB-UniRule"/>
</dbReference>
<evidence type="ECO:0000313" key="10">
    <source>
        <dbReference type="Proteomes" id="UP000092605"/>
    </source>
</evidence>
<dbReference type="GO" id="GO:0004525">
    <property type="term" value="F:ribonuclease III activity"/>
    <property type="evidence" value="ECO:0007669"/>
    <property type="project" value="InterPro"/>
</dbReference>
<dbReference type="EMBL" id="LSFY01000001">
    <property type="protein sequence ID" value="KXZ38959.1"/>
    <property type="molecule type" value="Genomic_DNA"/>
</dbReference>
<sequence length="130" mass="15271">MEIKDVDMKQPLVLAYIGDSVYEVYVRKYLVEKYNNIKVNELHKKATQFVKAKSQCIIVKNLENELTDKEMSIVKRARNQKSNTIPKNAQVIDYKYATAFEALIGYLYLSNDIERMEYLIQKSIKIIEQI</sequence>
<feature type="active site" evidence="6">
    <location>
        <position position="19"/>
    </location>
</feature>
<comment type="subcellular location">
    <subcellularLocation>
        <location evidence="6">Cytoplasm</location>
    </subcellularLocation>
</comment>
<dbReference type="AlphaFoldDB" id="A0A150FMT7"/>
<dbReference type="PIRSF" id="PIRSF005520">
    <property type="entry name" value="UCP005520"/>
    <property type="match status" value="1"/>
</dbReference>
<dbReference type="CDD" id="cd00593">
    <property type="entry name" value="RIBOc"/>
    <property type="match status" value="1"/>
</dbReference>
<keyword evidence="3 6" id="KW-0540">Nuclease</keyword>
<comment type="subunit">
    <text evidence="6">Homodimer.</text>
</comment>
<dbReference type="InterPro" id="IPR036389">
    <property type="entry name" value="RNase_III_sf"/>
</dbReference>
<dbReference type="PANTHER" id="PTHR34276:SF1">
    <property type="entry name" value="MINI-RIBONUCLEASE 3"/>
    <property type="match status" value="1"/>
</dbReference>
<keyword evidence="6" id="KW-0963">Cytoplasm</keyword>
<keyword evidence="2 6" id="KW-0698">rRNA processing</keyword>
<dbReference type="OrthoDB" id="46571at2"/>
<dbReference type="EMBL" id="FRBG01000019">
    <property type="protein sequence ID" value="SHL27513.1"/>
    <property type="molecule type" value="Genomic_DNA"/>
</dbReference>
<keyword evidence="4 6" id="KW-0255">Endonuclease</keyword>
<accession>A0A150FMT7</accession>
<organism evidence="8 10">
    <name type="scientific">Alkalithermobacter thermoalcaliphilus JW-YL-7 = DSM 7308</name>
    <dbReference type="NCBI Taxonomy" id="1121328"/>
    <lineage>
        <taxon>Bacteria</taxon>
        <taxon>Bacillati</taxon>
        <taxon>Bacillota</taxon>
        <taxon>Clostridia</taxon>
        <taxon>Peptostreptococcales</taxon>
        <taxon>Tepidibacteraceae</taxon>
        <taxon>Alkalithermobacter</taxon>
    </lineage>
</organism>
<evidence type="ECO:0000256" key="4">
    <source>
        <dbReference type="ARBA" id="ARBA00022759"/>
    </source>
</evidence>
<feature type="domain" description="RNase III" evidence="7">
    <location>
        <begin position="14"/>
        <end position="112"/>
    </location>
</feature>
<dbReference type="Proteomes" id="UP000323392">
    <property type="component" value="Unassembled WGS sequence"/>
</dbReference>
<dbReference type="InterPro" id="IPR000999">
    <property type="entry name" value="RNase_III_dom"/>
</dbReference>
<proteinExistence type="inferred from homology"/>
<evidence type="ECO:0000256" key="2">
    <source>
        <dbReference type="ARBA" id="ARBA00022552"/>
    </source>
</evidence>
<dbReference type="Proteomes" id="UP000092605">
    <property type="component" value="Unassembled WGS sequence"/>
</dbReference>
<evidence type="ECO:0000256" key="5">
    <source>
        <dbReference type="ARBA" id="ARBA00022801"/>
    </source>
</evidence>
<dbReference type="PATRIC" id="fig|1121328.3.peg.32"/>
<keyword evidence="1 6" id="KW-0690">Ribosome biogenesis</keyword>
<reference evidence="8 10" key="1">
    <citation type="submission" date="2016-02" db="EMBL/GenBank/DDBJ databases">
        <title>Draft genome sequence for Clostridium paradoxum JW-YL-7.</title>
        <authorList>
            <person name="Utturkar S.M."/>
            <person name="Lancaster A."/>
            <person name="Poole F.L."/>
            <person name="Adams M.W."/>
            <person name="Brown S.D."/>
        </authorList>
    </citation>
    <scope>NUCLEOTIDE SEQUENCE [LARGE SCALE GENOMIC DNA]</scope>
    <source>
        <strain evidence="8 10">JW-YL-7</strain>
    </source>
</reference>
<comment type="similarity">
    <text evidence="6">Belongs to the MrnC RNase family.</text>
</comment>
<dbReference type="PANTHER" id="PTHR34276">
    <property type="entry name" value="MINI-RIBONUCLEASE 3"/>
    <property type="match status" value="1"/>
</dbReference>
<dbReference type="SMART" id="SM00535">
    <property type="entry name" value="RIBOc"/>
    <property type="match status" value="1"/>
</dbReference>
<evidence type="ECO:0000313" key="11">
    <source>
        <dbReference type="Proteomes" id="UP000323392"/>
    </source>
</evidence>
<evidence type="ECO:0000259" key="7">
    <source>
        <dbReference type="PROSITE" id="PS50142"/>
    </source>
</evidence>
<comment type="function">
    <text evidence="6">Involved in correct processing of both the 5' and 3' ends of 23S rRNA precursor. Processes 30S rRNA precursor transcript even in absence of ribonuclease 3 (Rnc); Rnc processes 30S rRNA into smaller rRNA precursors.</text>
</comment>
<protein>
    <recommendedName>
        <fullName evidence="6">Mini-ribonuclease 3</fullName>
        <shortName evidence="6">Mini-3</shortName>
        <shortName evidence="6">Mini-RNase 3</shortName>
        <ecNumber evidence="6">3.1.26.-</ecNumber>
    </recommendedName>
    <alternativeName>
        <fullName evidence="6">Mini-RNase III</fullName>
        <shortName evidence="6">Mini-III</shortName>
    </alternativeName>
</protein>
<dbReference type="GO" id="GO:0005737">
    <property type="term" value="C:cytoplasm"/>
    <property type="evidence" value="ECO:0007669"/>
    <property type="project" value="UniProtKB-SubCell"/>
</dbReference>